<dbReference type="EMBL" id="CAJOAY010018451">
    <property type="protein sequence ID" value="CAF4320898.1"/>
    <property type="molecule type" value="Genomic_DNA"/>
</dbReference>
<accession>A0A820J3J1</accession>
<dbReference type="Proteomes" id="UP000663881">
    <property type="component" value="Unassembled WGS sequence"/>
</dbReference>
<dbReference type="Gene3D" id="3.80.10.10">
    <property type="entry name" value="Ribonuclease Inhibitor"/>
    <property type="match status" value="1"/>
</dbReference>
<name>A0A820J3J1_9BILA</name>
<comment type="caution">
    <text evidence="1">The sequence shown here is derived from an EMBL/GenBank/DDBJ whole genome shotgun (WGS) entry which is preliminary data.</text>
</comment>
<dbReference type="InterPro" id="IPR032675">
    <property type="entry name" value="LRR_dom_sf"/>
</dbReference>
<dbReference type="SUPFAM" id="SSF52047">
    <property type="entry name" value="RNI-like"/>
    <property type="match status" value="1"/>
</dbReference>
<dbReference type="AlphaFoldDB" id="A0A820J3J1"/>
<sequence length="60" mass="6754">DNTLIALGKYCHQLKKLDATLCSQFSDAGFLAMAQGCHLLQRIDLEDCIAVRIKELKNKF</sequence>
<feature type="non-terminal residue" evidence="1">
    <location>
        <position position="1"/>
    </location>
</feature>
<protein>
    <submittedName>
        <fullName evidence="1">Uncharacterized protein</fullName>
    </submittedName>
</protein>
<dbReference type="InterPro" id="IPR006553">
    <property type="entry name" value="Leu-rich_rpt_Cys-con_subtyp"/>
</dbReference>
<proteinExistence type="predicted"/>
<gene>
    <name evidence="1" type="ORF">OKA104_LOCUS47242</name>
</gene>
<dbReference type="SMART" id="SM00367">
    <property type="entry name" value="LRR_CC"/>
    <property type="match status" value="1"/>
</dbReference>
<evidence type="ECO:0000313" key="1">
    <source>
        <dbReference type="EMBL" id="CAF4320898.1"/>
    </source>
</evidence>
<reference evidence="1" key="1">
    <citation type="submission" date="2021-02" db="EMBL/GenBank/DDBJ databases">
        <authorList>
            <person name="Nowell W R."/>
        </authorList>
    </citation>
    <scope>NUCLEOTIDE SEQUENCE</scope>
</reference>
<evidence type="ECO:0000313" key="2">
    <source>
        <dbReference type="Proteomes" id="UP000663881"/>
    </source>
</evidence>
<organism evidence="1 2">
    <name type="scientific">Adineta steineri</name>
    <dbReference type="NCBI Taxonomy" id="433720"/>
    <lineage>
        <taxon>Eukaryota</taxon>
        <taxon>Metazoa</taxon>
        <taxon>Spiralia</taxon>
        <taxon>Gnathifera</taxon>
        <taxon>Rotifera</taxon>
        <taxon>Eurotatoria</taxon>
        <taxon>Bdelloidea</taxon>
        <taxon>Adinetida</taxon>
        <taxon>Adinetidae</taxon>
        <taxon>Adineta</taxon>
    </lineage>
</organism>